<dbReference type="PANTHER" id="PTHR33885">
    <property type="entry name" value="PHAGE SHOCK PROTEIN C"/>
    <property type="match status" value="1"/>
</dbReference>
<feature type="transmembrane region" description="Helical" evidence="7">
    <location>
        <begin position="371"/>
        <end position="400"/>
    </location>
</feature>
<feature type="domain" description="Phage shock protein PspC N-terminal" evidence="8">
    <location>
        <begin position="133"/>
        <end position="189"/>
    </location>
</feature>
<dbReference type="AlphaFoldDB" id="A0A5B8ULG6"/>
<feature type="region of interest" description="Disordered" evidence="6">
    <location>
        <begin position="105"/>
        <end position="133"/>
    </location>
</feature>
<evidence type="ECO:0000256" key="7">
    <source>
        <dbReference type="SAM" id="Phobius"/>
    </source>
</evidence>
<dbReference type="Pfam" id="PF22571">
    <property type="entry name" value="LiaI-LiaF-TM_PspC"/>
    <property type="match status" value="1"/>
</dbReference>
<feature type="transmembrane region" description="Helical" evidence="7">
    <location>
        <begin position="446"/>
        <end position="469"/>
    </location>
</feature>
<gene>
    <name evidence="11" type="ORF">FSB75_16365</name>
</gene>
<organism evidence="11 12">
    <name type="scientific">Flavisolibacter ginsenosidimutans</name>
    <dbReference type="NCBI Taxonomy" id="661481"/>
    <lineage>
        <taxon>Bacteria</taxon>
        <taxon>Pseudomonadati</taxon>
        <taxon>Bacteroidota</taxon>
        <taxon>Chitinophagia</taxon>
        <taxon>Chitinophagales</taxon>
        <taxon>Chitinophagaceae</taxon>
        <taxon>Flavisolibacter</taxon>
    </lineage>
</organism>
<dbReference type="PANTHER" id="PTHR33885:SF3">
    <property type="entry name" value="PHAGE SHOCK PROTEIN C"/>
    <property type="match status" value="1"/>
</dbReference>
<dbReference type="Pfam" id="PF04024">
    <property type="entry name" value="PspC"/>
    <property type="match status" value="2"/>
</dbReference>
<dbReference type="InterPro" id="IPR052027">
    <property type="entry name" value="PspC"/>
</dbReference>
<sequence length="766" mass="86606">MPSPKTDNQIPDTTSTNHTMKKIININLAGRVIPIEDSAYDSLQRYIESLRRYFAKEEGRDEIINDIESRIAELMDDKVRKGAAAISDEDMQSIIASMGRVEDFEQQDDATDSGHSYQQTSASQTTHKRTKGRLYRDSSDKILGGVCSGFANYMNVDPAVVRLIFAIITFGGFGLGFLLYILLWIILPSRDLEGYVGKRFFRNPDDKVIAGVAGGLGAYFNQPSWIIRLVFAAPLILNIVFGTLNGVFFAFHRDIFPNLFIGSFTGTFCIAYIILWIVLPVARSPFEKMEMHGEKVDVNRIRQNVQEGMGNIKDRMQSWGEEVKNVGKNMNEKAQEFARTQGADFAADVRQAARPVGRGIGHVIGVLFKAFFIFVAGCIALSLFAVLMVFIFGGVAWWPINNFLWSSTWQKLLAWSTLLFFITVPVIAFITWLIRRVLKVRSKSHYLSWVFGGLWLIGLFSAIAFGISIGHDLKAYERVSMDVAIAQPSNNKLIVRVTEPEIRYSGSAWWIDDDSRGFDISNDTMRYNNVKLHVVKSDDSVYHVLLHKYSAGSGISDAQQRAAQTSFEVVSRDSVLAIGSGLGIGRGSKFRGQGVIVEIQVPVGKKINFDESVSEAYNPWVVRKYNKSYRNRFWRNRYREDWDMDESFDWDANVDYVMNEKGNLVNPLKTKTTNADDNDFSNKDSLRYIRDKQKRVRDSIDRELKKTERQMNGRNTKEEENNSEGDVTEETTARPFGENTLAMTAKKKVVGNAPIPMSIPFVPTIL</sequence>
<evidence type="ECO:0000259" key="8">
    <source>
        <dbReference type="Pfam" id="PF04024"/>
    </source>
</evidence>
<keyword evidence="4 7" id="KW-1133">Transmembrane helix</keyword>
<dbReference type="InterPro" id="IPR054319">
    <property type="entry name" value="PspC-rel_ToastRack"/>
</dbReference>
<keyword evidence="3 7" id="KW-0812">Transmembrane</keyword>
<feature type="transmembrane region" description="Helical" evidence="7">
    <location>
        <begin position="255"/>
        <end position="279"/>
    </location>
</feature>
<comment type="subcellular location">
    <subcellularLocation>
        <location evidence="1">Cell membrane</location>
        <topology evidence="1">Single-pass membrane protein</topology>
    </subcellularLocation>
</comment>
<evidence type="ECO:0000259" key="9">
    <source>
        <dbReference type="Pfam" id="PF22571"/>
    </source>
</evidence>
<accession>A0A5B8ULG6</accession>
<evidence type="ECO:0000256" key="1">
    <source>
        <dbReference type="ARBA" id="ARBA00004162"/>
    </source>
</evidence>
<reference evidence="11 12" key="1">
    <citation type="journal article" date="2015" name="Int. J. Syst. Evol. Microbiol.">
        <title>Flavisolibacter ginsenosidimutans sp. nov., with ginsenoside-converting activity isolated from soil used for cultivating ginseng.</title>
        <authorList>
            <person name="Zhao Y."/>
            <person name="Liu Q."/>
            <person name="Kang M.S."/>
            <person name="Jin F."/>
            <person name="Yu H."/>
            <person name="Im W.T."/>
        </authorList>
    </citation>
    <scope>NUCLEOTIDE SEQUENCE [LARGE SCALE GENOMIC DNA]</scope>
    <source>
        <strain evidence="11 12">Gsoil 636</strain>
    </source>
</reference>
<evidence type="ECO:0000256" key="6">
    <source>
        <dbReference type="SAM" id="MobiDB-lite"/>
    </source>
</evidence>
<dbReference type="GO" id="GO:0005886">
    <property type="term" value="C:plasma membrane"/>
    <property type="evidence" value="ECO:0007669"/>
    <property type="project" value="UniProtKB-SubCell"/>
</dbReference>
<keyword evidence="2" id="KW-1003">Cell membrane</keyword>
<dbReference type="InterPro" id="IPR007168">
    <property type="entry name" value="Phageshock_PspC_N"/>
</dbReference>
<feature type="transmembrane region" description="Helical" evidence="7">
    <location>
        <begin position="225"/>
        <end position="249"/>
    </location>
</feature>
<feature type="compositionally biased region" description="Polar residues" evidence="6">
    <location>
        <begin position="113"/>
        <end position="125"/>
    </location>
</feature>
<dbReference type="Proteomes" id="UP000321204">
    <property type="component" value="Chromosome"/>
</dbReference>
<dbReference type="InterPro" id="IPR054321">
    <property type="entry name" value="PspC-rel_TM"/>
</dbReference>
<dbReference type="EMBL" id="CP042433">
    <property type="protein sequence ID" value="QEC57408.1"/>
    <property type="molecule type" value="Genomic_DNA"/>
</dbReference>
<protein>
    <submittedName>
        <fullName evidence="11">PspC domain-containing protein</fullName>
    </submittedName>
</protein>
<feature type="transmembrane region" description="Helical" evidence="7">
    <location>
        <begin position="163"/>
        <end position="187"/>
    </location>
</feature>
<feature type="domain" description="Phage shock protein PspC N-terminal" evidence="8">
    <location>
        <begin position="198"/>
        <end position="281"/>
    </location>
</feature>
<evidence type="ECO:0000256" key="4">
    <source>
        <dbReference type="ARBA" id="ARBA00022989"/>
    </source>
</evidence>
<evidence type="ECO:0000313" key="12">
    <source>
        <dbReference type="Proteomes" id="UP000321204"/>
    </source>
</evidence>
<name>A0A5B8ULG6_9BACT</name>
<feature type="region of interest" description="Disordered" evidence="6">
    <location>
        <begin position="701"/>
        <end position="731"/>
    </location>
</feature>
<evidence type="ECO:0000313" key="11">
    <source>
        <dbReference type="EMBL" id="QEC57408.1"/>
    </source>
</evidence>
<feature type="transmembrane region" description="Helical" evidence="7">
    <location>
        <begin position="412"/>
        <end position="434"/>
    </location>
</feature>
<keyword evidence="12" id="KW-1185">Reference proteome</keyword>
<evidence type="ECO:0000256" key="2">
    <source>
        <dbReference type="ARBA" id="ARBA00022475"/>
    </source>
</evidence>
<evidence type="ECO:0000256" key="5">
    <source>
        <dbReference type="ARBA" id="ARBA00023136"/>
    </source>
</evidence>
<dbReference type="KEGG" id="fgg:FSB75_16365"/>
<feature type="domain" description="PspC-related ToastRack" evidence="10">
    <location>
        <begin position="523"/>
        <end position="618"/>
    </location>
</feature>
<dbReference type="OrthoDB" id="5772680at2"/>
<dbReference type="Pfam" id="PF22744">
    <property type="entry name" value="Toast-rack_PspC-Cterm"/>
    <property type="match status" value="1"/>
</dbReference>
<feature type="compositionally biased region" description="Basic and acidic residues" evidence="6">
    <location>
        <begin position="701"/>
        <end position="720"/>
    </location>
</feature>
<keyword evidence="5 7" id="KW-0472">Membrane</keyword>
<evidence type="ECO:0000256" key="3">
    <source>
        <dbReference type="ARBA" id="ARBA00022692"/>
    </source>
</evidence>
<evidence type="ECO:0000259" key="10">
    <source>
        <dbReference type="Pfam" id="PF22744"/>
    </source>
</evidence>
<feature type="domain" description="PspC-related transmembrane region" evidence="9">
    <location>
        <begin position="339"/>
        <end position="471"/>
    </location>
</feature>
<proteinExistence type="predicted"/>